<keyword evidence="3" id="KW-1185">Reference proteome</keyword>
<dbReference type="InterPro" id="IPR023393">
    <property type="entry name" value="START-like_dom_sf"/>
</dbReference>
<dbReference type="AlphaFoldDB" id="A0AAE0BCA0"/>
<dbReference type="InterPro" id="IPR005031">
    <property type="entry name" value="COQ10_START"/>
</dbReference>
<sequence>MRIFESSRANGISSLQAETVLHASESDVWAVLTDYDRLHKFVPNLESSERLPNRGGKILLKQVGASKMGFIQLRASAVLEIEEREDECRGRQLLFNMVEGDFKSCTGRWTVHQLPGCTYACTLLYEIEVAPSDLSISAAVAHRVLRDRFSENIQGICKEAERRAAKSAGAFANLEVVPTGFLVPGPSKGERTGPIGYLGLSGVALPGALPPAPRLQGSPREMKADALPFLKYLPEKATVPAFGEMDGAVSEVHFRNLDTAEVLHRRVVTVVRIGAPAADVWSFLTNYNELAKHTPALLHSKRLQPPAATPTSDNNVCAAHCLHRPLLPVAPRFYPSPRLIVAVVGRVEGREARSSGKHWLHKGLASFKNRLGISTCVCQLLQPGARDIRPQPGACASAEEPQFQFGCMQGGLDGVPWELGGPGDQVRVRQVVGMHLPYMTLQAEAVLDILEKNQNEIQFRSVQGDFDVLQGKWLLQQEQGQCSTLLKYAVEVIIARRPEDGLQHLEPLIEQVAFEDLPANMVAIRDTVEEMRRESLNGSKRRRSLANCTFEELKAELEKSYGGPGVMPRRAELRQAGRVDLEKAITAAGGFPAVANKLGWRLAYKERKPRGYWTSLANVRLEIENVIEDLGTDPEMMPTRRELEGAGRYDILRAMDKWGGSAGLASALGLQTQGPRKGKTAWNVHVSEVRAKTGLKGRDMFQEAARTYQRPAVSSPEK</sequence>
<gene>
    <name evidence="2" type="ORF">CYMTET_55942</name>
</gene>
<protein>
    <recommendedName>
        <fullName evidence="1">Coenzyme Q-binding protein COQ10 START domain-containing protein</fullName>
    </recommendedName>
</protein>
<evidence type="ECO:0000313" key="2">
    <source>
        <dbReference type="EMBL" id="KAK3233777.1"/>
    </source>
</evidence>
<name>A0AAE0BCA0_9CHLO</name>
<dbReference type="Proteomes" id="UP001190700">
    <property type="component" value="Unassembled WGS sequence"/>
</dbReference>
<reference evidence="2 3" key="1">
    <citation type="journal article" date="2015" name="Genome Biol. Evol.">
        <title>Comparative Genomics of a Bacterivorous Green Alga Reveals Evolutionary Causalities and Consequences of Phago-Mixotrophic Mode of Nutrition.</title>
        <authorList>
            <person name="Burns J.A."/>
            <person name="Paasch A."/>
            <person name="Narechania A."/>
            <person name="Kim E."/>
        </authorList>
    </citation>
    <scope>NUCLEOTIDE SEQUENCE [LARGE SCALE GENOMIC DNA]</scope>
    <source>
        <strain evidence="2 3">PLY_AMNH</strain>
    </source>
</reference>
<evidence type="ECO:0000259" key="1">
    <source>
        <dbReference type="Pfam" id="PF03364"/>
    </source>
</evidence>
<dbReference type="PANTHER" id="PTHR34060">
    <property type="entry name" value="POLYKETIDE CYCLASE / DEHYDRASE AND LIPID TRANSPORT PROTEIN"/>
    <property type="match status" value="1"/>
</dbReference>
<dbReference type="Pfam" id="PF03364">
    <property type="entry name" value="Polyketide_cyc"/>
    <property type="match status" value="1"/>
</dbReference>
<organism evidence="2 3">
    <name type="scientific">Cymbomonas tetramitiformis</name>
    <dbReference type="NCBI Taxonomy" id="36881"/>
    <lineage>
        <taxon>Eukaryota</taxon>
        <taxon>Viridiplantae</taxon>
        <taxon>Chlorophyta</taxon>
        <taxon>Pyramimonadophyceae</taxon>
        <taxon>Pyramimonadales</taxon>
        <taxon>Pyramimonadaceae</taxon>
        <taxon>Cymbomonas</taxon>
    </lineage>
</organism>
<dbReference type="SUPFAM" id="SSF55961">
    <property type="entry name" value="Bet v1-like"/>
    <property type="match status" value="2"/>
</dbReference>
<feature type="domain" description="Coenzyme Q-binding protein COQ10 START" evidence="1">
    <location>
        <begin position="22"/>
        <end position="152"/>
    </location>
</feature>
<dbReference type="EMBL" id="LGRX02035635">
    <property type="protein sequence ID" value="KAK3233777.1"/>
    <property type="molecule type" value="Genomic_DNA"/>
</dbReference>
<proteinExistence type="predicted"/>
<accession>A0AAE0BCA0</accession>
<evidence type="ECO:0000313" key="3">
    <source>
        <dbReference type="Proteomes" id="UP001190700"/>
    </source>
</evidence>
<comment type="caution">
    <text evidence="2">The sequence shown here is derived from an EMBL/GenBank/DDBJ whole genome shotgun (WGS) entry which is preliminary data.</text>
</comment>
<dbReference type="PANTHER" id="PTHR34060:SF2">
    <property type="entry name" value="OS03G0837900 PROTEIN"/>
    <property type="match status" value="1"/>
</dbReference>
<dbReference type="Gene3D" id="3.30.530.20">
    <property type="match status" value="2"/>
</dbReference>